<keyword evidence="2" id="KW-1185">Reference proteome</keyword>
<dbReference type="RefSeq" id="WP_153510397.1">
    <property type="nucleotide sequence ID" value="NZ_CP045652.1"/>
</dbReference>
<protein>
    <submittedName>
        <fullName evidence="1">DUF4249 family protein</fullName>
    </submittedName>
</protein>
<accession>A0A5Q0Q984</accession>
<organism evidence="1 2">
    <name type="scientific">Sphingobacterium zhuxiongii</name>
    <dbReference type="NCBI Taxonomy" id="2662364"/>
    <lineage>
        <taxon>Bacteria</taxon>
        <taxon>Pseudomonadati</taxon>
        <taxon>Bacteroidota</taxon>
        <taxon>Sphingobacteriia</taxon>
        <taxon>Sphingobacteriales</taxon>
        <taxon>Sphingobacteriaceae</taxon>
        <taxon>Sphingobacterium</taxon>
    </lineage>
</organism>
<sequence>MRKLLYLIFAPLIILACISCEEKIEIDLNDANAKVVIEADINNLDRKQEIKISKTVSFNENRGFEPIENAVVTVTTGAGRVFNFNSVGNGVYVHENMSIMAQQNYTLNVTVDGEVYNATTRMPSYVEVDSVGITKENIFNEDYYFVNLNFDDPTGVDNYYKYNLAIESNSAESTNMQFNSVYSDKFNDGLHVKHQIGGRNAEIYNGDHVTIRRYCIAKDVYTYWSEYQSTNPGSASPANPTSNISNGALGYFSVAGVKEYSLEIQDNFQDED</sequence>
<dbReference type="InterPro" id="IPR025345">
    <property type="entry name" value="DUF4249"/>
</dbReference>
<dbReference type="EMBL" id="CP045652">
    <property type="protein sequence ID" value="QGA25986.1"/>
    <property type="molecule type" value="Genomic_DNA"/>
</dbReference>
<reference evidence="1 2" key="1">
    <citation type="submission" date="2019-10" db="EMBL/GenBank/DDBJ databases">
        <authorList>
            <person name="Dong K."/>
        </authorList>
    </citation>
    <scope>NUCLEOTIDE SEQUENCE [LARGE SCALE GENOMIC DNA]</scope>
    <source>
        <strain evidence="2">dk4302</strain>
    </source>
</reference>
<evidence type="ECO:0000313" key="1">
    <source>
        <dbReference type="EMBL" id="QGA25986.1"/>
    </source>
</evidence>
<evidence type="ECO:0000313" key="2">
    <source>
        <dbReference type="Proteomes" id="UP000326921"/>
    </source>
</evidence>
<dbReference type="PROSITE" id="PS51257">
    <property type="entry name" value="PROKAR_LIPOPROTEIN"/>
    <property type="match status" value="1"/>
</dbReference>
<gene>
    <name evidence="1" type="ORF">GFH32_06500</name>
</gene>
<dbReference type="Proteomes" id="UP000326921">
    <property type="component" value="Chromosome"/>
</dbReference>
<name>A0A5Q0Q984_9SPHI</name>
<dbReference type="Pfam" id="PF14054">
    <property type="entry name" value="DUF4249"/>
    <property type="match status" value="1"/>
</dbReference>
<proteinExistence type="predicted"/>
<dbReference type="AlphaFoldDB" id="A0A5Q0Q984"/>
<dbReference type="KEGG" id="sphe:GFH32_06500"/>